<name>A0A484TBW6_9ZZZZ</name>
<accession>A0A484TBW6</accession>
<reference evidence="3" key="1">
    <citation type="submission" date="2019-03" db="EMBL/GenBank/DDBJ databases">
        <authorList>
            <person name="Danneels B."/>
        </authorList>
    </citation>
    <scope>NUCLEOTIDE SEQUENCE</scope>
</reference>
<proteinExistence type="predicted"/>
<evidence type="ECO:0000313" key="1">
    <source>
        <dbReference type="EMBL" id="VFR34658.1"/>
    </source>
</evidence>
<evidence type="ECO:0008006" key="4">
    <source>
        <dbReference type="Google" id="ProtNLM"/>
    </source>
</evidence>
<dbReference type="EMBL" id="CAADIC010000019">
    <property type="protein sequence ID" value="VFR34658.1"/>
    <property type="molecule type" value="Genomic_DNA"/>
</dbReference>
<dbReference type="EMBL" id="CAADIJ010000011">
    <property type="protein sequence ID" value="VFR70349.1"/>
    <property type="molecule type" value="Genomic_DNA"/>
</dbReference>
<evidence type="ECO:0000313" key="3">
    <source>
        <dbReference type="EMBL" id="VFR72176.1"/>
    </source>
</evidence>
<dbReference type="AlphaFoldDB" id="A0A484TBW6"/>
<sequence length="56" mass="6113">MLPAEYSTRCPPVIRQANSSADAAAIALEGMYKQYGLCAGRLIDLIDYINNPVEKP</sequence>
<protein>
    <recommendedName>
        <fullName evidence="4">Phage protein</fullName>
    </recommendedName>
</protein>
<gene>
    <name evidence="1" type="ORF">ANDA3_3754</name>
    <name evidence="3" type="ORF">DAR2_3604</name>
    <name evidence="2" type="ORF">DAR3_4172</name>
</gene>
<evidence type="ECO:0000313" key="2">
    <source>
        <dbReference type="EMBL" id="VFR70349.1"/>
    </source>
</evidence>
<dbReference type="EMBL" id="CAADIL010000016">
    <property type="protein sequence ID" value="VFR72176.1"/>
    <property type="molecule type" value="Genomic_DNA"/>
</dbReference>
<organism evidence="3">
    <name type="scientific">plant metagenome</name>
    <dbReference type="NCBI Taxonomy" id="1297885"/>
    <lineage>
        <taxon>unclassified sequences</taxon>
        <taxon>metagenomes</taxon>
        <taxon>organismal metagenomes</taxon>
    </lineage>
</organism>